<reference evidence="1 2" key="1">
    <citation type="submission" date="2018-08" db="EMBL/GenBank/DDBJ databases">
        <title>A genome reference for cultivated species of the human gut microbiota.</title>
        <authorList>
            <person name="Zou Y."/>
            <person name="Xue W."/>
            <person name="Luo G."/>
        </authorList>
    </citation>
    <scope>NUCLEOTIDE SEQUENCE [LARGE SCALE GENOMIC DNA]</scope>
    <source>
        <strain evidence="1 2">AF36-1BH</strain>
    </source>
</reference>
<dbReference type="EMBL" id="QRPD01000004">
    <property type="protein sequence ID" value="RHL88583.1"/>
    <property type="molecule type" value="Genomic_DNA"/>
</dbReference>
<gene>
    <name evidence="1" type="ORF">DWZ98_06030</name>
</gene>
<comment type="caution">
    <text evidence="1">The sequence shown here is derived from an EMBL/GenBank/DDBJ whole genome shotgun (WGS) entry which is preliminary data.</text>
</comment>
<evidence type="ECO:0000313" key="2">
    <source>
        <dbReference type="Proteomes" id="UP000283325"/>
    </source>
</evidence>
<name>A0A415N141_9FIRM</name>
<protein>
    <recommendedName>
        <fullName evidence="3">Phage tail protein</fullName>
    </recommendedName>
</protein>
<sequence>MGLKKHGITSETIKNMILGAGVIYKNLKYEKASSGWTGTPLGATSGGLKFNYEAQWLDVEVDGATVLIKGVSKQKVGESATLEGQMTELTEDILVNALHLVKSTSEDTTYVKYVSKENITEADYLENVAYVGTLSSGKNVIIILPNALCTEAFELETKNAEQTTFAVKFECTADLENDSLNKLDIAIYYPNAVV</sequence>
<evidence type="ECO:0000313" key="1">
    <source>
        <dbReference type="EMBL" id="RHL88583.1"/>
    </source>
</evidence>
<accession>A0A415N141</accession>
<dbReference type="RefSeq" id="WP_118427124.1">
    <property type="nucleotide sequence ID" value="NZ_QRPD01000004.1"/>
</dbReference>
<evidence type="ECO:0008006" key="3">
    <source>
        <dbReference type="Google" id="ProtNLM"/>
    </source>
</evidence>
<dbReference type="Proteomes" id="UP000283325">
    <property type="component" value="Unassembled WGS sequence"/>
</dbReference>
<dbReference type="AlphaFoldDB" id="A0A415N141"/>
<organism evidence="1 2">
    <name type="scientific">Dorea formicigenerans</name>
    <dbReference type="NCBI Taxonomy" id="39486"/>
    <lineage>
        <taxon>Bacteria</taxon>
        <taxon>Bacillati</taxon>
        <taxon>Bacillota</taxon>
        <taxon>Clostridia</taxon>
        <taxon>Lachnospirales</taxon>
        <taxon>Lachnospiraceae</taxon>
        <taxon>Dorea</taxon>
    </lineage>
</organism>
<proteinExistence type="predicted"/>